<dbReference type="Proteomes" id="UP001374584">
    <property type="component" value="Unassembled WGS sequence"/>
</dbReference>
<name>A0AAN9N0B6_PHACN</name>
<organism evidence="2 3">
    <name type="scientific">Phaseolus coccineus</name>
    <name type="common">Scarlet runner bean</name>
    <name type="synonym">Phaseolus multiflorus</name>
    <dbReference type="NCBI Taxonomy" id="3886"/>
    <lineage>
        <taxon>Eukaryota</taxon>
        <taxon>Viridiplantae</taxon>
        <taxon>Streptophyta</taxon>
        <taxon>Embryophyta</taxon>
        <taxon>Tracheophyta</taxon>
        <taxon>Spermatophyta</taxon>
        <taxon>Magnoliopsida</taxon>
        <taxon>eudicotyledons</taxon>
        <taxon>Gunneridae</taxon>
        <taxon>Pentapetalae</taxon>
        <taxon>rosids</taxon>
        <taxon>fabids</taxon>
        <taxon>Fabales</taxon>
        <taxon>Fabaceae</taxon>
        <taxon>Papilionoideae</taxon>
        <taxon>50 kb inversion clade</taxon>
        <taxon>NPAAA clade</taxon>
        <taxon>indigoferoid/millettioid clade</taxon>
        <taxon>Phaseoleae</taxon>
        <taxon>Phaseolus</taxon>
    </lineage>
</organism>
<dbReference type="EMBL" id="JAYMYR010000005">
    <property type="protein sequence ID" value="KAK7364365.1"/>
    <property type="molecule type" value="Genomic_DNA"/>
</dbReference>
<feature type="chain" id="PRO_5042856367" evidence="1">
    <location>
        <begin position="28"/>
        <end position="68"/>
    </location>
</feature>
<gene>
    <name evidence="2" type="ORF">VNO80_12958</name>
</gene>
<keyword evidence="1" id="KW-0732">Signal</keyword>
<evidence type="ECO:0000313" key="3">
    <source>
        <dbReference type="Proteomes" id="UP001374584"/>
    </source>
</evidence>
<evidence type="ECO:0000313" key="2">
    <source>
        <dbReference type="EMBL" id="KAK7364365.1"/>
    </source>
</evidence>
<keyword evidence="3" id="KW-1185">Reference proteome</keyword>
<dbReference type="AlphaFoldDB" id="A0AAN9N0B6"/>
<feature type="signal peptide" evidence="1">
    <location>
        <begin position="1"/>
        <end position="27"/>
    </location>
</feature>
<reference evidence="2 3" key="1">
    <citation type="submission" date="2024-01" db="EMBL/GenBank/DDBJ databases">
        <title>The genomes of 5 underutilized Papilionoideae crops provide insights into root nodulation and disease resistanc.</title>
        <authorList>
            <person name="Jiang F."/>
        </authorList>
    </citation>
    <scope>NUCLEOTIDE SEQUENCE [LARGE SCALE GENOMIC DNA]</scope>
    <source>
        <strain evidence="2">JINMINGXINNONG_FW02</strain>
        <tissue evidence="2">Leaves</tissue>
    </source>
</reference>
<sequence length="68" mass="7586">MSEKLGVMTVLFTILVVLAMEAHHVECIVLTPMDPCNPLRCFILCFEVMAENYNGFCCNPEGTICVCK</sequence>
<accession>A0AAN9N0B6</accession>
<evidence type="ECO:0000256" key="1">
    <source>
        <dbReference type="SAM" id="SignalP"/>
    </source>
</evidence>
<proteinExistence type="predicted"/>
<comment type="caution">
    <text evidence="2">The sequence shown here is derived from an EMBL/GenBank/DDBJ whole genome shotgun (WGS) entry which is preliminary data.</text>
</comment>
<protein>
    <submittedName>
        <fullName evidence="2">Uncharacterized protein</fullName>
    </submittedName>
</protein>